<dbReference type="PANTHER" id="PTHR33164:SF105">
    <property type="entry name" value="TRANSCRIPTIONAL REPRESSOR PROTEIN-RELATED"/>
    <property type="match status" value="1"/>
</dbReference>
<evidence type="ECO:0000259" key="1">
    <source>
        <dbReference type="PROSITE" id="PS50995"/>
    </source>
</evidence>
<dbReference type="InterPro" id="IPR036390">
    <property type="entry name" value="WH_DNA-bd_sf"/>
</dbReference>
<accession>A0ABQ4R1D1</accession>
<dbReference type="Pfam" id="PF01047">
    <property type="entry name" value="MarR"/>
    <property type="match status" value="1"/>
</dbReference>
<organism evidence="2 3">
    <name type="scientific">Methylobacterium crusticola</name>
    <dbReference type="NCBI Taxonomy" id="1697972"/>
    <lineage>
        <taxon>Bacteria</taxon>
        <taxon>Pseudomonadati</taxon>
        <taxon>Pseudomonadota</taxon>
        <taxon>Alphaproteobacteria</taxon>
        <taxon>Hyphomicrobiales</taxon>
        <taxon>Methylobacteriaceae</taxon>
        <taxon>Methylobacterium</taxon>
    </lineage>
</organism>
<comment type="caution">
    <text evidence="2">The sequence shown here is derived from an EMBL/GenBank/DDBJ whole genome shotgun (WGS) entry which is preliminary data.</text>
</comment>
<dbReference type="InterPro" id="IPR039422">
    <property type="entry name" value="MarR/SlyA-like"/>
</dbReference>
<dbReference type="InterPro" id="IPR036388">
    <property type="entry name" value="WH-like_DNA-bd_sf"/>
</dbReference>
<dbReference type="SMART" id="SM00347">
    <property type="entry name" value="HTH_MARR"/>
    <property type="match status" value="1"/>
</dbReference>
<proteinExistence type="predicted"/>
<gene>
    <name evidence="2" type="ORF">OPKNFCMD_4117</name>
</gene>
<name>A0ABQ4R1D1_9HYPH</name>
<reference evidence="2" key="1">
    <citation type="journal article" date="2021" name="Front. Microbiol.">
        <title>Comprehensive Comparative Genomics and Phenotyping of Methylobacterium Species.</title>
        <authorList>
            <person name="Alessa O."/>
            <person name="Ogura Y."/>
            <person name="Fujitani Y."/>
            <person name="Takami H."/>
            <person name="Hayashi T."/>
            <person name="Sahin N."/>
            <person name="Tani A."/>
        </authorList>
    </citation>
    <scope>NUCLEOTIDE SEQUENCE</scope>
    <source>
        <strain evidence="2">KCTC 52305</strain>
    </source>
</reference>
<dbReference type="Gene3D" id="1.10.10.10">
    <property type="entry name" value="Winged helix-like DNA-binding domain superfamily/Winged helix DNA-binding domain"/>
    <property type="match status" value="1"/>
</dbReference>
<dbReference type="PROSITE" id="PS50995">
    <property type="entry name" value="HTH_MARR_2"/>
    <property type="match status" value="1"/>
</dbReference>
<reference evidence="2" key="2">
    <citation type="submission" date="2021-08" db="EMBL/GenBank/DDBJ databases">
        <authorList>
            <person name="Tani A."/>
            <person name="Ola A."/>
            <person name="Ogura Y."/>
            <person name="Katsura K."/>
            <person name="Hayashi T."/>
        </authorList>
    </citation>
    <scope>NUCLEOTIDE SEQUENCE</scope>
    <source>
        <strain evidence="2">KCTC 52305</strain>
    </source>
</reference>
<dbReference type="SUPFAM" id="SSF46785">
    <property type="entry name" value="Winged helix' DNA-binding domain"/>
    <property type="match status" value="1"/>
</dbReference>
<feature type="domain" description="HTH marR-type" evidence="1">
    <location>
        <begin position="8"/>
        <end position="140"/>
    </location>
</feature>
<sequence length="151" mass="16668">MTDTPRPTACSNASLRRATRRLSQLYDEAIAPSGLRATQFGLLAQLRQLGEPTMGALAEVLVMDLSALGHTLRPLTRDGLVRVVVDPRDRRSRRVTLTEEGEARFRAAGRLWRGAQARFEATFGSEKAAQLRALLDEVASRDFEAAFTQAE</sequence>
<dbReference type="InterPro" id="IPR000835">
    <property type="entry name" value="HTH_MarR-typ"/>
</dbReference>
<evidence type="ECO:0000313" key="3">
    <source>
        <dbReference type="Proteomes" id="UP001055167"/>
    </source>
</evidence>
<evidence type="ECO:0000313" key="2">
    <source>
        <dbReference type="EMBL" id="GJD51363.1"/>
    </source>
</evidence>
<dbReference type="EMBL" id="BPQH01000013">
    <property type="protein sequence ID" value="GJD51363.1"/>
    <property type="molecule type" value="Genomic_DNA"/>
</dbReference>
<dbReference type="Proteomes" id="UP001055167">
    <property type="component" value="Unassembled WGS sequence"/>
</dbReference>
<dbReference type="RefSeq" id="WP_128565087.1">
    <property type="nucleotide sequence ID" value="NZ_BPQH01000013.1"/>
</dbReference>
<protein>
    <recommendedName>
        <fullName evidence="1">HTH marR-type domain-containing protein</fullName>
    </recommendedName>
</protein>
<dbReference type="PANTHER" id="PTHR33164">
    <property type="entry name" value="TRANSCRIPTIONAL REGULATOR, MARR FAMILY"/>
    <property type="match status" value="1"/>
</dbReference>
<keyword evidence="3" id="KW-1185">Reference proteome</keyword>